<keyword evidence="5 7" id="KW-1133">Transmembrane helix</keyword>
<keyword evidence="2" id="KW-0813">Transport</keyword>
<feature type="transmembrane region" description="Helical" evidence="7">
    <location>
        <begin position="92"/>
        <end position="117"/>
    </location>
</feature>
<keyword evidence="3" id="KW-1003">Cell membrane</keyword>
<dbReference type="SUPFAM" id="SSF103473">
    <property type="entry name" value="MFS general substrate transporter"/>
    <property type="match status" value="1"/>
</dbReference>
<protein>
    <submittedName>
        <fullName evidence="9">MFS transporter</fullName>
    </submittedName>
</protein>
<sequence length="410" mass="43901">MNQLTIFRVIPFWKKLLPSTRVVLLLAFTMLIQSTGFGLLTALGAVYFTKVVGLSITQVGLGFSVAACAGLLSGVPMGHLADRVGPRGLLSILLGFEAIAIISYLLIDSFALFLVIVSLHQFVDRAGNAVRGGLIARVVKAEEQVKTRAYLRSTNNLGFAIGAILAGWGLQFDTPIVYRVLIVVAAMGYVLSMLSIFRLPSVPAIAREHAASALAVIRDLPYMAFAIINMVMSFQYAVLEIGMPLWIATHTSAPRWMITIMFIINTIMVVALQVSISKRAETLAMAKWATVVAGGMLAASCVFFGLSSQVVGGMLISSLIVAGLLHAWGEMLQSAAAWLLAYELAPSNAHGQYQGLFSTSTSTGLMLGSSVVTLIAVNGGIQGWMTLGGIFLTAALLMPIVIKWARKRFD</sequence>
<feature type="transmembrane region" description="Helical" evidence="7">
    <location>
        <begin position="149"/>
        <end position="170"/>
    </location>
</feature>
<evidence type="ECO:0000313" key="9">
    <source>
        <dbReference type="EMBL" id="MBI6547531.1"/>
    </source>
</evidence>
<evidence type="ECO:0000256" key="3">
    <source>
        <dbReference type="ARBA" id="ARBA00022475"/>
    </source>
</evidence>
<feature type="transmembrane region" description="Helical" evidence="7">
    <location>
        <begin position="220"/>
        <end position="238"/>
    </location>
</feature>
<evidence type="ECO:0000256" key="2">
    <source>
        <dbReference type="ARBA" id="ARBA00022448"/>
    </source>
</evidence>
<feature type="transmembrane region" description="Helical" evidence="7">
    <location>
        <begin position="60"/>
        <end position="80"/>
    </location>
</feature>
<dbReference type="InterPro" id="IPR020846">
    <property type="entry name" value="MFS_dom"/>
</dbReference>
<dbReference type="PANTHER" id="PTHR23517:SF2">
    <property type="entry name" value="MULTIDRUG RESISTANCE PROTEIN MDTH"/>
    <property type="match status" value="1"/>
</dbReference>
<keyword evidence="10" id="KW-1185">Reference proteome</keyword>
<evidence type="ECO:0000259" key="8">
    <source>
        <dbReference type="PROSITE" id="PS50850"/>
    </source>
</evidence>
<comment type="subcellular location">
    <subcellularLocation>
        <location evidence="1">Cell membrane</location>
        <topology evidence="1">Multi-pass membrane protein</topology>
    </subcellularLocation>
</comment>
<feature type="transmembrane region" description="Helical" evidence="7">
    <location>
        <begin position="288"/>
        <end position="308"/>
    </location>
</feature>
<evidence type="ECO:0000256" key="7">
    <source>
        <dbReference type="SAM" id="Phobius"/>
    </source>
</evidence>
<comment type="caution">
    <text evidence="9">The sequence shown here is derived from an EMBL/GenBank/DDBJ whole genome shotgun (WGS) entry which is preliminary data.</text>
</comment>
<feature type="transmembrane region" description="Helical" evidence="7">
    <location>
        <begin position="383"/>
        <end position="402"/>
    </location>
</feature>
<organism evidence="9 10">
    <name type="scientific">Xenorhabdus lircayensis</name>
    <dbReference type="NCBI Taxonomy" id="2763499"/>
    <lineage>
        <taxon>Bacteria</taxon>
        <taxon>Pseudomonadati</taxon>
        <taxon>Pseudomonadota</taxon>
        <taxon>Gammaproteobacteria</taxon>
        <taxon>Enterobacterales</taxon>
        <taxon>Morganellaceae</taxon>
        <taxon>Xenorhabdus</taxon>
    </lineage>
</organism>
<dbReference type="Pfam" id="PF07690">
    <property type="entry name" value="MFS_1"/>
    <property type="match status" value="1"/>
</dbReference>
<proteinExistence type="predicted"/>
<feature type="transmembrane region" description="Helical" evidence="7">
    <location>
        <begin position="314"/>
        <end position="341"/>
    </location>
</feature>
<dbReference type="PANTHER" id="PTHR23517">
    <property type="entry name" value="RESISTANCE PROTEIN MDTM, PUTATIVE-RELATED-RELATED"/>
    <property type="match status" value="1"/>
</dbReference>
<dbReference type="Gene3D" id="1.20.1250.20">
    <property type="entry name" value="MFS general substrate transporter like domains"/>
    <property type="match status" value="1"/>
</dbReference>
<feature type="transmembrane region" description="Helical" evidence="7">
    <location>
        <begin position="176"/>
        <end position="199"/>
    </location>
</feature>
<keyword evidence="6 7" id="KW-0472">Membrane</keyword>
<accession>A0ABS0U0Y0</accession>
<dbReference type="PROSITE" id="PS50850">
    <property type="entry name" value="MFS"/>
    <property type="match status" value="1"/>
</dbReference>
<reference evidence="9 10" key="1">
    <citation type="submission" date="2020-08" db="EMBL/GenBank/DDBJ databases">
        <title>Description of Xenorhabdus lircayensis sp. nov., the symbiotic bacterium associated with the entomopathogenic nematode Steirnernema unicornum.</title>
        <authorList>
            <person name="Castaneda-Alvarez C."/>
            <person name="Prodan S."/>
            <person name="Zamorano A."/>
            <person name="San-Blas E."/>
            <person name="Aballay E."/>
        </authorList>
    </citation>
    <scope>NUCLEOTIDE SEQUENCE [LARGE SCALE GENOMIC DNA]</scope>
    <source>
        <strain evidence="9 10">VLS</strain>
    </source>
</reference>
<name>A0ABS0U0Y0_9GAMM</name>
<dbReference type="Proteomes" id="UP000696184">
    <property type="component" value="Unassembled WGS sequence"/>
</dbReference>
<dbReference type="InterPro" id="IPR036259">
    <property type="entry name" value="MFS_trans_sf"/>
</dbReference>
<feature type="transmembrane region" description="Helical" evidence="7">
    <location>
        <begin position="353"/>
        <end position="377"/>
    </location>
</feature>
<dbReference type="InterPro" id="IPR050171">
    <property type="entry name" value="MFS_Transporters"/>
</dbReference>
<dbReference type="InterPro" id="IPR011701">
    <property type="entry name" value="MFS"/>
</dbReference>
<evidence type="ECO:0000256" key="1">
    <source>
        <dbReference type="ARBA" id="ARBA00004651"/>
    </source>
</evidence>
<evidence type="ECO:0000256" key="5">
    <source>
        <dbReference type="ARBA" id="ARBA00022989"/>
    </source>
</evidence>
<feature type="transmembrane region" description="Helical" evidence="7">
    <location>
        <begin position="258"/>
        <end position="276"/>
    </location>
</feature>
<evidence type="ECO:0000256" key="4">
    <source>
        <dbReference type="ARBA" id="ARBA00022692"/>
    </source>
</evidence>
<feature type="transmembrane region" description="Helical" evidence="7">
    <location>
        <begin position="22"/>
        <end position="48"/>
    </location>
</feature>
<evidence type="ECO:0000256" key="6">
    <source>
        <dbReference type="ARBA" id="ARBA00023136"/>
    </source>
</evidence>
<gene>
    <name evidence="9" type="ORF">H8A87_01955</name>
</gene>
<dbReference type="RefSeq" id="WP_198688338.1">
    <property type="nucleotide sequence ID" value="NZ_CAWPUD010000008.1"/>
</dbReference>
<keyword evidence="4 7" id="KW-0812">Transmembrane</keyword>
<evidence type="ECO:0000313" key="10">
    <source>
        <dbReference type="Proteomes" id="UP000696184"/>
    </source>
</evidence>
<dbReference type="EMBL" id="JACOII010000012">
    <property type="protein sequence ID" value="MBI6547531.1"/>
    <property type="molecule type" value="Genomic_DNA"/>
</dbReference>
<feature type="domain" description="Major facilitator superfamily (MFS) profile" evidence="8">
    <location>
        <begin position="22"/>
        <end position="406"/>
    </location>
</feature>